<evidence type="ECO:0000313" key="2">
    <source>
        <dbReference type="Proteomes" id="UP000016930"/>
    </source>
</evidence>
<accession>M2R633</accession>
<dbReference type="HOGENOM" id="CLU_1272126_0_0_1"/>
<dbReference type="PANTHER" id="PTHR28062:SF1">
    <property type="entry name" value="TRANSMEMBRANE PROTEIN"/>
    <property type="match status" value="1"/>
</dbReference>
<dbReference type="GO" id="GO:0005743">
    <property type="term" value="C:mitochondrial inner membrane"/>
    <property type="evidence" value="ECO:0007669"/>
    <property type="project" value="TreeGrafter"/>
</dbReference>
<keyword evidence="2" id="KW-1185">Reference proteome</keyword>
<sequence>MSALLRASRSTMRIIALPITAPAATNASASPVPKHLMYYYFIMPPPSLQHKRNNWSEWVTTKAANMWAGLGKAPEETWKRRAFLYGERLMDQLDFEEVALKSIDPSLGPSLRFNDSGKLRQQDHPQIPLIYPPSVCAMPLSHLRTLLKDRTPRHYKGFITWLSIVPFTAPLKLVPIIPNFPFFFCAWRSWSHYRGLTVPRAVRKAGRDCARAKPRAR</sequence>
<evidence type="ECO:0000313" key="1">
    <source>
        <dbReference type="EMBL" id="EMD40040.1"/>
    </source>
</evidence>
<dbReference type="GO" id="GO:0006813">
    <property type="term" value="P:potassium ion transport"/>
    <property type="evidence" value="ECO:0007669"/>
    <property type="project" value="TreeGrafter"/>
</dbReference>
<dbReference type="Pfam" id="PF10173">
    <property type="entry name" value="Mit_KHE1"/>
    <property type="match status" value="1"/>
</dbReference>
<dbReference type="GO" id="GO:1902600">
    <property type="term" value="P:proton transmembrane transport"/>
    <property type="evidence" value="ECO:0007669"/>
    <property type="project" value="TreeGrafter"/>
</dbReference>
<name>M2R633_CERS8</name>
<organism evidence="1 2">
    <name type="scientific">Ceriporiopsis subvermispora (strain B)</name>
    <name type="common">White-rot fungus</name>
    <name type="synonym">Gelatoporia subvermispora</name>
    <dbReference type="NCBI Taxonomy" id="914234"/>
    <lineage>
        <taxon>Eukaryota</taxon>
        <taxon>Fungi</taxon>
        <taxon>Dikarya</taxon>
        <taxon>Basidiomycota</taxon>
        <taxon>Agaricomycotina</taxon>
        <taxon>Agaricomycetes</taxon>
        <taxon>Polyporales</taxon>
        <taxon>Gelatoporiaceae</taxon>
        <taxon>Gelatoporia</taxon>
    </lineage>
</organism>
<dbReference type="InterPro" id="IPR018786">
    <property type="entry name" value="Mit_KHE1"/>
</dbReference>
<dbReference type="OrthoDB" id="5562676at2759"/>
<reference evidence="1 2" key="1">
    <citation type="journal article" date="2012" name="Proc. Natl. Acad. Sci. U.S.A.">
        <title>Comparative genomics of Ceriporiopsis subvermispora and Phanerochaete chrysosporium provide insight into selective ligninolysis.</title>
        <authorList>
            <person name="Fernandez-Fueyo E."/>
            <person name="Ruiz-Duenas F.J."/>
            <person name="Ferreira P."/>
            <person name="Floudas D."/>
            <person name="Hibbett D.S."/>
            <person name="Canessa P."/>
            <person name="Larrondo L.F."/>
            <person name="James T.Y."/>
            <person name="Seelenfreund D."/>
            <person name="Lobos S."/>
            <person name="Polanco R."/>
            <person name="Tello M."/>
            <person name="Honda Y."/>
            <person name="Watanabe T."/>
            <person name="Watanabe T."/>
            <person name="Ryu J.S."/>
            <person name="Kubicek C.P."/>
            <person name="Schmoll M."/>
            <person name="Gaskell J."/>
            <person name="Hammel K.E."/>
            <person name="St John F.J."/>
            <person name="Vanden Wymelenberg A."/>
            <person name="Sabat G."/>
            <person name="Splinter BonDurant S."/>
            <person name="Syed K."/>
            <person name="Yadav J.S."/>
            <person name="Doddapaneni H."/>
            <person name="Subramanian V."/>
            <person name="Lavin J.L."/>
            <person name="Oguiza J.A."/>
            <person name="Perez G."/>
            <person name="Pisabarro A.G."/>
            <person name="Ramirez L."/>
            <person name="Santoyo F."/>
            <person name="Master E."/>
            <person name="Coutinho P.M."/>
            <person name="Henrissat B."/>
            <person name="Lombard V."/>
            <person name="Magnuson J.K."/>
            <person name="Kuees U."/>
            <person name="Hori C."/>
            <person name="Igarashi K."/>
            <person name="Samejima M."/>
            <person name="Held B.W."/>
            <person name="Barry K.W."/>
            <person name="LaButti K.M."/>
            <person name="Lapidus A."/>
            <person name="Lindquist E.A."/>
            <person name="Lucas S.M."/>
            <person name="Riley R."/>
            <person name="Salamov A.A."/>
            <person name="Hoffmeister D."/>
            <person name="Schwenk D."/>
            <person name="Hadar Y."/>
            <person name="Yarden O."/>
            <person name="de Vries R.P."/>
            <person name="Wiebenga A."/>
            <person name="Stenlid J."/>
            <person name="Eastwood D."/>
            <person name="Grigoriev I.V."/>
            <person name="Berka R.M."/>
            <person name="Blanchette R.A."/>
            <person name="Kersten P."/>
            <person name="Martinez A.T."/>
            <person name="Vicuna R."/>
            <person name="Cullen D."/>
        </authorList>
    </citation>
    <scope>NUCLEOTIDE SEQUENCE [LARGE SCALE GENOMIC DNA]</scope>
    <source>
        <strain evidence="1 2">B</strain>
    </source>
</reference>
<proteinExistence type="predicted"/>
<gene>
    <name evidence="1" type="ORF">CERSUDRAFT_112263</name>
</gene>
<dbReference type="PANTHER" id="PTHR28062">
    <property type="entry name" value="K+-H+ EXCHANGE-LIKE PROTEIN"/>
    <property type="match status" value="1"/>
</dbReference>
<dbReference type="AlphaFoldDB" id="M2R633"/>
<dbReference type="EMBL" id="KB445793">
    <property type="protein sequence ID" value="EMD40040.1"/>
    <property type="molecule type" value="Genomic_DNA"/>
</dbReference>
<protein>
    <submittedName>
        <fullName evidence="1">Uncharacterized protein</fullName>
    </submittedName>
</protein>
<dbReference type="Proteomes" id="UP000016930">
    <property type="component" value="Unassembled WGS sequence"/>
</dbReference>